<evidence type="ECO:0000259" key="10">
    <source>
        <dbReference type="Pfam" id="PF11975"/>
    </source>
</evidence>
<keyword evidence="12" id="KW-1185">Reference proteome</keyword>
<keyword evidence="5 9" id="KW-0520">NAD</keyword>
<evidence type="ECO:0000256" key="6">
    <source>
        <dbReference type="ARBA" id="ARBA00023211"/>
    </source>
</evidence>
<dbReference type="InterPro" id="IPR053715">
    <property type="entry name" value="GH4_Enzyme_sf"/>
</dbReference>
<proteinExistence type="inferred from homology"/>
<evidence type="ECO:0000256" key="7">
    <source>
        <dbReference type="ARBA" id="ARBA00023277"/>
    </source>
</evidence>
<name>A0ABV4U7D1_9BACT</name>
<evidence type="ECO:0000313" key="12">
    <source>
        <dbReference type="Proteomes" id="UP001575105"/>
    </source>
</evidence>
<comment type="similarity">
    <text evidence="2 9">Belongs to the glycosyl hydrolase 4 family.</text>
</comment>
<accession>A0ABV4U7D1</accession>
<dbReference type="InterPro" id="IPR036291">
    <property type="entry name" value="NAD(P)-bd_dom_sf"/>
</dbReference>
<evidence type="ECO:0000256" key="2">
    <source>
        <dbReference type="ARBA" id="ARBA00010141"/>
    </source>
</evidence>
<dbReference type="InterPro" id="IPR001088">
    <property type="entry name" value="Glyco_hydro_4"/>
</dbReference>
<evidence type="ECO:0000256" key="3">
    <source>
        <dbReference type="ARBA" id="ARBA00022723"/>
    </source>
</evidence>
<dbReference type="SUPFAM" id="SSF56327">
    <property type="entry name" value="LDH C-terminal domain-like"/>
    <property type="match status" value="1"/>
</dbReference>
<dbReference type="Proteomes" id="UP001575105">
    <property type="component" value="Unassembled WGS sequence"/>
</dbReference>
<dbReference type="InterPro" id="IPR022616">
    <property type="entry name" value="Glyco_hydro_4_C"/>
</dbReference>
<keyword evidence="4 9" id="KW-0378">Hydrolase</keyword>
<reference evidence="11 12" key="1">
    <citation type="submission" date="2024-08" db="EMBL/GenBank/DDBJ databases">
        <title>Whole-genome sequencing of halo(alkali)philic microorganisms from hypersaline lakes.</title>
        <authorList>
            <person name="Sorokin D.Y."/>
            <person name="Merkel A.Y."/>
            <person name="Messina E."/>
            <person name="Yakimov M."/>
        </authorList>
    </citation>
    <scope>NUCLEOTIDE SEQUENCE [LARGE SCALE GENOMIC DNA]</scope>
    <source>
        <strain evidence="11 12">AB-hyl4</strain>
    </source>
</reference>
<dbReference type="EMBL" id="JBGUBD010000005">
    <property type="protein sequence ID" value="MFA9478724.1"/>
    <property type="molecule type" value="Genomic_DNA"/>
</dbReference>
<evidence type="ECO:0000256" key="1">
    <source>
        <dbReference type="ARBA" id="ARBA00001936"/>
    </source>
</evidence>
<dbReference type="Gene3D" id="3.90.1820.10">
    <property type="entry name" value="AglA-like glucosidase"/>
    <property type="match status" value="1"/>
</dbReference>
<keyword evidence="7" id="KW-0119">Carbohydrate metabolism</keyword>
<comment type="caution">
    <text evidence="11">The sequence shown here is derived from an EMBL/GenBank/DDBJ whole genome shotgun (WGS) entry which is preliminary data.</text>
</comment>
<dbReference type="PANTHER" id="PTHR32092">
    <property type="entry name" value="6-PHOSPHO-BETA-GLUCOSIDASE-RELATED"/>
    <property type="match status" value="1"/>
</dbReference>
<evidence type="ECO:0000256" key="5">
    <source>
        <dbReference type="ARBA" id="ARBA00023027"/>
    </source>
</evidence>
<gene>
    <name evidence="11" type="ORF">ACERK3_10485</name>
</gene>
<keyword evidence="8 9" id="KW-0326">Glycosidase</keyword>
<dbReference type="PANTHER" id="PTHR32092:SF6">
    <property type="entry name" value="ALPHA-GALACTOSIDASE"/>
    <property type="match status" value="1"/>
</dbReference>
<dbReference type="InterPro" id="IPR015955">
    <property type="entry name" value="Lactate_DH/Glyco_Ohase_4_C"/>
</dbReference>
<dbReference type="GO" id="GO:0016787">
    <property type="term" value="F:hydrolase activity"/>
    <property type="evidence" value="ECO:0007669"/>
    <property type="project" value="UniProtKB-KW"/>
</dbReference>
<dbReference type="RefSeq" id="WP_425345650.1">
    <property type="nucleotide sequence ID" value="NZ_JBGUBD010000005.1"/>
</dbReference>
<feature type="domain" description="Glycosyl hydrolase family 4 C-terminal" evidence="10">
    <location>
        <begin position="201"/>
        <end position="426"/>
    </location>
</feature>
<comment type="cofactor">
    <cofactor evidence="9">
        <name>NAD(+)</name>
        <dbReference type="ChEBI" id="CHEBI:57540"/>
    </cofactor>
    <text evidence="9">Binds 1 NAD(+) per subunit.</text>
</comment>
<dbReference type="Pfam" id="PF02056">
    <property type="entry name" value="Glyco_hydro_4"/>
    <property type="match status" value="1"/>
</dbReference>
<evidence type="ECO:0000256" key="4">
    <source>
        <dbReference type="ARBA" id="ARBA00022801"/>
    </source>
</evidence>
<dbReference type="SUPFAM" id="SSF51735">
    <property type="entry name" value="NAD(P)-binding Rossmann-fold domains"/>
    <property type="match status" value="1"/>
</dbReference>
<organism evidence="11 12">
    <name type="scientific">Natronomicrosphaera hydrolytica</name>
    <dbReference type="NCBI Taxonomy" id="3242702"/>
    <lineage>
        <taxon>Bacteria</taxon>
        <taxon>Pseudomonadati</taxon>
        <taxon>Planctomycetota</taxon>
        <taxon>Phycisphaerae</taxon>
        <taxon>Phycisphaerales</taxon>
        <taxon>Phycisphaeraceae</taxon>
        <taxon>Natronomicrosphaera</taxon>
    </lineage>
</organism>
<evidence type="ECO:0000256" key="8">
    <source>
        <dbReference type="ARBA" id="ARBA00023295"/>
    </source>
</evidence>
<dbReference type="Pfam" id="PF11975">
    <property type="entry name" value="Glyco_hydro_4C"/>
    <property type="match status" value="1"/>
</dbReference>
<dbReference type="PRINTS" id="PR00732">
    <property type="entry name" value="GLHYDRLASE4"/>
</dbReference>
<evidence type="ECO:0000256" key="9">
    <source>
        <dbReference type="RuleBase" id="RU361152"/>
    </source>
</evidence>
<keyword evidence="3" id="KW-0479">Metal-binding</keyword>
<evidence type="ECO:0000313" key="11">
    <source>
        <dbReference type="EMBL" id="MFA9478724.1"/>
    </source>
</evidence>
<sequence length="457" mass="49993">MSTQHPKVAILGAGSLFFGRKAVWQMVHSPHLNGGTLALVDVDADRLAKMEKLARMVADHNKVKLKIEASTDRKDVLADADFVVLSFADRNAHFRGIDCELSAKYGIRMCSGDTIGPGGVMRTAREYPQIIAACRDIETLCPDAWVINYINPTAVHGIGLRKHFPQLKSFALCDAQWGLRMGYAELAGVPNDDKFVLLTTGPNHFTWVTKAEYDGRDVLPKIVEAIRDKADGDANEQVQGSAKQSKGFQNNSIAAELYDTLGALPTVLGHTKEYVRYYQGLGKAGRDKHDPLMLFEVPDRVARTDACWARVDEYVTGKAPISEFDTEFGPDPATDVIEGMWANLGKRFFINTANNGAVPNMPDDAFLELYCDLSMEGPKPLPHGDLPVGVRGMSQQVLDTHEITADAVHAGSRDLLRRALLVDPLTNSIGDTEALLDDLIEAEADALAPELQPVGVR</sequence>
<comment type="cofactor">
    <cofactor evidence="1">
        <name>Mn(2+)</name>
        <dbReference type="ChEBI" id="CHEBI:29035"/>
    </cofactor>
</comment>
<keyword evidence="6" id="KW-0464">Manganese</keyword>
<protein>
    <submittedName>
        <fullName evidence="11">Glycoside hydrolase family 4</fullName>
    </submittedName>
</protein>